<feature type="transmembrane region" description="Helical" evidence="1">
    <location>
        <begin position="30"/>
        <end position="50"/>
    </location>
</feature>
<evidence type="ECO:0000256" key="1">
    <source>
        <dbReference type="SAM" id="Phobius"/>
    </source>
</evidence>
<organism evidence="2 3">
    <name type="scientific">Glossina pallidipes</name>
    <name type="common">Tsetse fly</name>
    <dbReference type="NCBI Taxonomy" id="7398"/>
    <lineage>
        <taxon>Eukaryota</taxon>
        <taxon>Metazoa</taxon>
        <taxon>Ecdysozoa</taxon>
        <taxon>Arthropoda</taxon>
        <taxon>Hexapoda</taxon>
        <taxon>Insecta</taxon>
        <taxon>Pterygota</taxon>
        <taxon>Neoptera</taxon>
        <taxon>Endopterygota</taxon>
        <taxon>Diptera</taxon>
        <taxon>Brachycera</taxon>
        <taxon>Muscomorpha</taxon>
        <taxon>Hippoboscoidea</taxon>
        <taxon>Glossinidae</taxon>
        <taxon>Glossina</taxon>
    </lineage>
</organism>
<reference evidence="3" key="1">
    <citation type="submission" date="2014-03" db="EMBL/GenBank/DDBJ databases">
        <authorList>
            <person name="Aksoy S."/>
            <person name="Warren W."/>
            <person name="Wilson R.K."/>
        </authorList>
    </citation>
    <scope>NUCLEOTIDE SEQUENCE [LARGE SCALE GENOMIC DNA]</scope>
    <source>
        <strain evidence="3">IAEA</strain>
    </source>
</reference>
<name>A0A1A9ZJB2_GLOPL</name>
<reference evidence="2" key="2">
    <citation type="submission" date="2020-05" db="UniProtKB">
        <authorList>
            <consortium name="EnsemblMetazoa"/>
        </authorList>
    </citation>
    <scope>IDENTIFICATION</scope>
    <source>
        <strain evidence="2">IAEA</strain>
    </source>
</reference>
<keyword evidence="1" id="KW-0812">Transmembrane</keyword>
<evidence type="ECO:0000313" key="2">
    <source>
        <dbReference type="EnsemblMetazoa" id="GPAI016566-PA"/>
    </source>
</evidence>
<dbReference type="Proteomes" id="UP000092445">
    <property type="component" value="Unassembled WGS sequence"/>
</dbReference>
<protein>
    <submittedName>
        <fullName evidence="2">Uncharacterized protein</fullName>
    </submittedName>
</protein>
<keyword evidence="1" id="KW-1133">Transmembrane helix</keyword>
<keyword evidence="1" id="KW-0472">Membrane</keyword>
<evidence type="ECO:0000313" key="3">
    <source>
        <dbReference type="Proteomes" id="UP000092445"/>
    </source>
</evidence>
<dbReference type="EnsemblMetazoa" id="GPAI016566-RA">
    <property type="protein sequence ID" value="GPAI016566-PA"/>
    <property type="gene ID" value="GPAI016566"/>
</dbReference>
<accession>A0A1A9ZJB2</accession>
<sequence length="124" mass="14824">MNIDSGKQKLNQKKVMEKYFMQGVQKYFDINLLILLMICVKFHMNVSYVPTYSGVRINRMQLLSIKRANKLSERNRLSFLRRNERRQDNMRGKPVIKYSAPLVHTPWRTHFRDNTAKESDTDPF</sequence>
<dbReference type="VEuPathDB" id="VectorBase:GPAI016566"/>
<proteinExistence type="predicted"/>
<keyword evidence="3" id="KW-1185">Reference proteome</keyword>
<dbReference type="AlphaFoldDB" id="A0A1A9ZJB2"/>